<protein>
    <submittedName>
        <fullName evidence="3">Uncharacterized protein</fullName>
    </submittedName>
</protein>
<organism evidence="3 4">
    <name type="scientific">Gluconobacter morbifer G707</name>
    <dbReference type="NCBI Taxonomy" id="1088869"/>
    <lineage>
        <taxon>Bacteria</taxon>
        <taxon>Pseudomonadati</taxon>
        <taxon>Pseudomonadota</taxon>
        <taxon>Alphaproteobacteria</taxon>
        <taxon>Acetobacterales</taxon>
        <taxon>Acetobacteraceae</taxon>
        <taxon>Gluconobacter</taxon>
    </lineage>
</organism>
<evidence type="ECO:0000256" key="1">
    <source>
        <dbReference type="SAM" id="MobiDB-lite"/>
    </source>
</evidence>
<dbReference type="EMBL" id="AGQV01000010">
    <property type="protein sequence ID" value="EHH67477.1"/>
    <property type="molecule type" value="Genomic_DNA"/>
</dbReference>
<feature type="signal peptide" evidence="2">
    <location>
        <begin position="1"/>
        <end position="24"/>
    </location>
</feature>
<accession>G6XL49</accession>
<feature type="compositionally biased region" description="Basic and acidic residues" evidence="1">
    <location>
        <begin position="108"/>
        <end position="119"/>
    </location>
</feature>
<keyword evidence="4" id="KW-1185">Reference proteome</keyword>
<dbReference type="AlphaFoldDB" id="G6XL49"/>
<reference evidence="3 4" key="1">
    <citation type="submission" date="2011-10" db="EMBL/GenBank/DDBJ databases">
        <title>Genome sequence of Gluconobacter morbifer G707, isolated from Drosophila gut.</title>
        <authorList>
            <person name="Lee W.-J."/>
            <person name="Kim E.-K."/>
        </authorList>
    </citation>
    <scope>NUCLEOTIDE SEQUENCE [LARGE SCALE GENOMIC DNA]</scope>
    <source>
        <strain evidence="3 4">G707</strain>
    </source>
</reference>
<proteinExistence type="predicted"/>
<dbReference type="Proteomes" id="UP000004949">
    <property type="component" value="Unassembled WGS sequence"/>
</dbReference>
<name>G6XL49_9PROT</name>
<keyword evidence="2" id="KW-0732">Signal</keyword>
<dbReference type="PATRIC" id="fig|1088869.3.peg.2464"/>
<comment type="caution">
    <text evidence="3">The sequence shown here is derived from an EMBL/GenBank/DDBJ whole genome shotgun (WGS) entry which is preliminary data.</text>
</comment>
<feature type="chain" id="PRO_5003489771" evidence="2">
    <location>
        <begin position="25"/>
        <end position="153"/>
    </location>
</feature>
<sequence length="153" mass="16301">MGRFRVSPQIFPILCFLVPVMTLAATPASSAVIVPSYHEVPATMTAAAPLMRPMNSTLFQDVTRDPRQGAALLRAASTHVTQASSSFGTAPLPDEDIQAPTESTPDTAHFRPDFFHRLDGSFGDGEESDHANQQRRGHGSASCGLALAVPLSQ</sequence>
<evidence type="ECO:0000256" key="2">
    <source>
        <dbReference type="SAM" id="SignalP"/>
    </source>
</evidence>
<feature type="region of interest" description="Disordered" evidence="1">
    <location>
        <begin position="83"/>
        <end position="141"/>
    </location>
</feature>
<evidence type="ECO:0000313" key="3">
    <source>
        <dbReference type="EMBL" id="EHH67477.1"/>
    </source>
</evidence>
<gene>
    <name evidence="3" type="ORF">GMO_24720</name>
</gene>
<evidence type="ECO:0000313" key="4">
    <source>
        <dbReference type="Proteomes" id="UP000004949"/>
    </source>
</evidence>
<dbReference type="STRING" id="1088869.GMO_24720"/>